<dbReference type="GO" id="GO:0005829">
    <property type="term" value="C:cytosol"/>
    <property type="evidence" value="ECO:0007669"/>
    <property type="project" value="UniProtKB-SubCell"/>
</dbReference>
<sequence>MAAIGVHFGYTCACVAVFKDGRADVVANDAGDRVTPAVVAYRDTEQIVGIAAKQGRIRNATNTVVKVKQILGRCYDDPDAQAHREESKCIVVNKSDLPRYEIDTGETTKYVSPEDVAKLIFHKMKETAQSALGSDVKDAVITVPFEFGEIQKNALRQAAESAGFDVLRLIHEPSAALLAYGIGQDSPLGKSHVLVYKLGGTSLSVTILEVNSGMYRVLATQTDHRTGGESFTHELAQHLAAEFKKTFKQDVTGNPRAMIKLMNSADVAKHTLSTLGSANCFVDSLYDGMDFECNVSRARFELICSSLFNKSIQPIKGLLEQVNLSTSDINKVVLCGGSARIPKLQQMIRDFLALGEDSITVDCCASDITAKEVDDSGAEVFTVLFPSGTPLPARRQHTLQGPGCLSSVSLELYQAHAKLYLNENIGYKNILIVLRDLEPKDELHDIVTVLTMKRDGSLHVTCTEQSSGRSEAITIETAAAAS</sequence>
<protein>
    <submittedName>
        <fullName evidence="7">Heat shock protein 14</fullName>
    </submittedName>
</protein>
<proteinExistence type="inferred from homology"/>
<dbReference type="AlphaFoldDB" id="A0A9J8DEJ6"/>
<dbReference type="Ensembl" id="ENSCCRT00000111492.1">
    <property type="protein sequence ID" value="ENSCCRP00000176756.1"/>
    <property type="gene ID" value="ENSCCRG00000057305.1"/>
</dbReference>
<dbReference type="SUPFAM" id="SSF100920">
    <property type="entry name" value="Heat shock protein 70kD (HSP70), peptide-binding domain"/>
    <property type="match status" value="1"/>
</dbReference>
<dbReference type="Proteomes" id="UP001108240">
    <property type="component" value="Unplaced"/>
</dbReference>
<dbReference type="Gene3D" id="3.90.640.10">
    <property type="entry name" value="Actin, Chain A, domain 4"/>
    <property type="match status" value="1"/>
</dbReference>
<dbReference type="GO" id="GO:0140662">
    <property type="term" value="F:ATP-dependent protein folding chaperone"/>
    <property type="evidence" value="ECO:0007669"/>
    <property type="project" value="InterPro"/>
</dbReference>
<evidence type="ECO:0000313" key="7">
    <source>
        <dbReference type="Ensembl" id="ENSCCRP00000176756.1"/>
    </source>
</evidence>
<keyword evidence="5" id="KW-0067">ATP-binding</keyword>
<dbReference type="InterPro" id="IPR042049">
    <property type="entry name" value="HSPA14_NBD"/>
</dbReference>
<dbReference type="FunFam" id="3.30.420.40:FF:000433">
    <property type="entry name" value="Heat shock protein family A (Hsp70) member 14"/>
    <property type="match status" value="1"/>
</dbReference>
<dbReference type="CDD" id="cd10238">
    <property type="entry name" value="ASKHA_NBD_HSP70_HSPA14"/>
    <property type="match status" value="1"/>
</dbReference>
<reference evidence="7" key="2">
    <citation type="submission" date="2025-09" db="UniProtKB">
        <authorList>
            <consortium name="Ensembl"/>
        </authorList>
    </citation>
    <scope>IDENTIFICATION</scope>
</reference>
<evidence type="ECO:0000313" key="8">
    <source>
        <dbReference type="Proteomes" id="UP001108240"/>
    </source>
</evidence>
<dbReference type="FunFam" id="3.90.640.10:FF:000010">
    <property type="entry name" value="heat shock 70 kDa protein 14"/>
    <property type="match status" value="1"/>
</dbReference>
<evidence type="ECO:0000256" key="6">
    <source>
        <dbReference type="ARBA" id="ARBA00023186"/>
    </source>
</evidence>
<keyword evidence="3" id="KW-0963">Cytoplasm</keyword>
<keyword evidence="6" id="KW-0143">Chaperone</keyword>
<dbReference type="Gene3D" id="2.60.34.10">
    <property type="entry name" value="Substrate Binding Domain Of DNAk, Chain A, domain 1"/>
    <property type="match status" value="1"/>
</dbReference>
<dbReference type="InterPro" id="IPR029047">
    <property type="entry name" value="HSP70_peptide-bd_sf"/>
</dbReference>
<accession>A0A9J8DEJ6</accession>
<dbReference type="FunFam" id="3.30.30.30:FF:000008">
    <property type="entry name" value="heat shock 70 kDa protein 14"/>
    <property type="match status" value="1"/>
</dbReference>
<dbReference type="InterPro" id="IPR013126">
    <property type="entry name" value="Hsp_70_fam"/>
</dbReference>
<reference evidence="7" key="1">
    <citation type="submission" date="2025-08" db="UniProtKB">
        <authorList>
            <consortium name="Ensembl"/>
        </authorList>
    </citation>
    <scope>IDENTIFICATION</scope>
</reference>
<comment type="similarity">
    <text evidence="2">Belongs to the heat shock protein 70 family.</text>
</comment>
<dbReference type="FunFam" id="3.30.420.40:FF:000171">
    <property type="entry name" value="Heat shock 70 kDa protein 4"/>
    <property type="match status" value="1"/>
</dbReference>
<dbReference type="InterPro" id="IPR043129">
    <property type="entry name" value="ATPase_NBD"/>
</dbReference>
<dbReference type="GO" id="GO:0005524">
    <property type="term" value="F:ATP binding"/>
    <property type="evidence" value="ECO:0007669"/>
    <property type="project" value="UniProtKB-KW"/>
</dbReference>
<evidence type="ECO:0000256" key="4">
    <source>
        <dbReference type="ARBA" id="ARBA00022741"/>
    </source>
</evidence>
<dbReference type="Pfam" id="PF00012">
    <property type="entry name" value="HSP70"/>
    <property type="match status" value="1"/>
</dbReference>
<comment type="subcellular location">
    <subcellularLocation>
        <location evidence="1">Cytoplasm</location>
        <location evidence="1">Cytosol</location>
    </subcellularLocation>
</comment>
<dbReference type="PRINTS" id="PR00301">
    <property type="entry name" value="HEATSHOCK70"/>
</dbReference>
<evidence type="ECO:0000256" key="1">
    <source>
        <dbReference type="ARBA" id="ARBA00004514"/>
    </source>
</evidence>
<evidence type="ECO:0000256" key="2">
    <source>
        <dbReference type="ARBA" id="ARBA00007381"/>
    </source>
</evidence>
<dbReference type="PANTHER" id="PTHR45639">
    <property type="entry name" value="HSC70CB, ISOFORM G-RELATED"/>
    <property type="match status" value="1"/>
</dbReference>
<dbReference type="SUPFAM" id="SSF53067">
    <property type="entry name" value="Actin-like ATPase domain"/>
    <property type="match status" value="2"/>
</dbReference>
<evidence type="ECO:0000256" key="5">
    <source>
        <dbReference type="ARBA" id="ARBA00022840"/>
    </source>
</evidence>
<dbReference type="Gene3D" id="3.30.420.40">
    <property type="match status" value="2"/>
</dbReference>
<keyword evidence="8" id="KW-1185">Reference proteome</keyword>
<organism evidence="7 8">
    <name type="scientific">Cyprinus carpio carpio</name>
    <dbReference type="NCBI Taxonomy" id="630221"/>
    <lineage>
        <taxon>Eukaryota</taxon>
        <taxon>Metazoa</taxon>
        <taxon>Chordata</taxon>
        <taxon>Craniata</taxon>
        <taxon>Vertebrata</taxon>
        <taxon>Euteleostomi</taxon>
        <taxon>Actinopterygii</taxon>
        <taxon>Neopterygii</taxon>
        <taxon>Teleostei</taxon>
        <taxon>Ostariophysi</taxon>
        <taxon>Cypriniformes</taxon>
        <taxon>Cyprinidae</taxon>
        <taxon>Cyprininae</taxon>
        <taxon>Cyprinus</taxon>
    </lineage>
</organism>
<name>A0A9J8DEJ6_CYPCA</name>
<keyword evidence="4" id="KW-0547">Nucleotide-binding</keyword>
<evidence type="ECO:0000256" key="3">
    <source>
        <dbReference type="ARBA" id="ARBA00022490"/>
    </source>
</evidence>
<dbReference type="FunFam" id="2.60.34.10:FF:000013">
    <property type="entry name" value="Heat shock 70 kDa protein 14"/>
    <property type="match status" value="1"/>
</dbReference>
<dbReference type="GeneTree" id="ENSGT00940000156380"/>
<dbReference type="Gene3D" id="3.30.30.30">
    <property type="match status" value="1"/>
</dbReference>